<feature type="non-terminal residue" evidence="1">
    <location>
        <position position="150"/>
    </location>
</feature>
<reference evidence="1 2" key="1">
    <citation type="journal article" date="2018" name="Sci. Rep.">
        <title>Genomic signatures of local adaptation to the degree of environmental predictability in rotifers.</title>
        <authorList>
            <person name="Franch-Gras L."/>
            <person name="Hahn C."/>
            <person name="Garcia-Roger E.M."/>
            <person name="Carmona M.J."/>
            <person name="Serra M."/>
            <person name="Gomez A."/>
        </authorList>
    </citation>
    <scope>NUCLEOTIDE SEQUENCE [LARGE SCALE GENOMIC DNA]</scope>
    <source>
        <strain evidence="1">HYR1</strain>
    </source>
</reference>
<evidence type="ECO:0000313" key="2">
    <source>
        <dbReference type="Proteomes" id="UP000276133"/>
    </source>
</evidence>
<evidence type="ECO:0000313" key="1">
    <source>
        <dbReference type="EMBL" id="RMZ96736.1"/>
    </source>
</evidence>
<comment type="caution">
    <text evidence="1">The sequence shown here is derived from an EMBL/GenBank/DDBJ whole genome shotgun (WGS) entry which is preliminary data.</text>
</comment>
<protein>
    <recommendedName>
        <fullName evidence="3">RNA-directed DNA polymerase from mobile element jockey-like</fullName>
    </recommendedName>
</protein>
<dbReference type="Proteomes" id="UP000276133">
    <property type="component" value="Unassembled WGS sequence"/>
</dbReference>
<accession>A0A3M7PCA7</accession>
<sequence length="150" mass="17550">TLLYIICLKKKLLREYSKTGNTQTKNLANNLDNKIKRTVTSLNNQKWNSIFESITNPNPSERKFWRAINTNNETEKKFLPNSDKTNNEKVELLADHPQNVFSNPHSQNKSSSNFFKYYKSKKYNQPICMTELMSSIDQTKTKMSTGYDRI</sequence>
<gene>
    <name evidence="1" type="ORF">BpHYR1_039409</name>
</gene>
<dbReference type="AlphaFoldDB" id="A0A3M7PCA7"/>
<organism evidence="1 2">
    <name type="scientific">Brachionus plicatilis</name>
    <name type="common">Marine rotifer</name>
    <name type="synonym">Brachionus muelleri</name>
    <dbReference type="NCBI Taxonomy" id="10195"/>
    <lineage>
        <taxon>Eukaryota</taxon>
        <taxon>Metazoa</taxon>
        <taxon>Spiralia</taxon>
        <taxon>Gnathifera</taxon>
        <taxon>Rotifera</taxon>
        <taxon>Eurotatoria</taxon>
        <taxon>Monogononta</taxon>
        <taxon>Pseudotrocha</taxon>
        <taxon>Ploima</taxon>
        <taxon>Brachionidae</taxon>
        <taxon>Brachionus</taxon>
    </lineage>
</organism>
<proteinExistence type="predicted"/>
<evidence type="ECO:0008006" key="3">
    <source>
        <dbReference type="Google" id="ProtNLM"/>
    </source>
</evidence>
<keyword evidence="2" id="KW-1185">Reference proteome</keyword>
<feature type="non-terminal residue" evidence="1">
    <location>
        <position position="1"/>
    </location>
</feature>
<dbReference type="EMBL" id="REGN01011939">
    <property type="protein sequence ID" value="RMZ96736.1"/>
    <property type="molecule type" value="Genomic_DNA"/>
</dbReference>
<name>A0A3M7PCA7_BRAPC</name>